<dbReference type="PANTHER" id="PTHR24096:SF149">
    <property type="entry name" value="AMP-BINDING DOMAIN-CONTAINING PROTEIN-RELATED"/>
    <property type="match status" value="1"/>
</dbReference>
<evidence type="ECO:0000313" key="6">
    <source>
        <dbReference type="Proteomes" id="UP001139887"/>
    </source>
</evidence>
<evidence type="ECO:0000313" key="5">
    <source>
        <dbReference type="EMBL" id="KAJ2852163.1"/>
    </source>
</evidence>
<protein>
    <submittedName>
        <fullName evidence="5">Uncharacterized protein</fullName>
    </submittedName>
</protein>
<accession>A0A9W8M1R4</accession>
<feature type="domain" description="AMP-dependent synthetase/ligase" evidence="3">
    <location>
        <begin position="83"/>
        <end position="425"/>
    </location>
</feature>
<keyword evidence="2" id="KW-0436">Ligase</keyword>
<dbReference type="Gene3D" id="3.40.50.12780">
    <property type="entry name" value="N-terminal domain of ligase-like"/>
    <property type="match status" value="1"/>
</dbReference>
<evidence type="ECO:0000259" key="4">
    <source>
        <dbReference type="Pfam" id="PF13193"/>
    </source>
</evidence>
<dbReference type="EMBL" id="JANBUW010000005">
    <property type="protein sequence ID" value="KAJ2852163.1"/>
    <property type="molecule type" value="Genomic_DNA"/>
</dbReference>
<evidence type="ECO:0000256" key="2">
    <source>
        <dbReference type="ARBA" id="ARBA00022598"/>
    </source>
</evidence>
<comment type="similarity">
    <text evidence="1">Belongs to the ATP-dependent AMP-binding enzyme family.</text>
</comment>
<dbReference type="Pfam" id="PF00501">
    <property type="entry name" value="AMP-binding"/>
    <property type="match status" value="1"/>
</dbReference>
<gene>
    <name evidence="5" type="ORF">IWW36_000543</name>
</gene>
<dbReference type="AlphaFoldDB" id="A0A9W8M1R4"/>
<dbReference type="GO" id="GO:0016405">
    <property type="term" value="F:CoA-ligase activity"/>
    <property type="evidence" value="ECO:0007669"/>
    <property type="project" value="TreeGrafter"/>
</dbReference>
<dbReference type="SUPFAM" id="SSF56801">
    <property type="entry name" value="Acetyl-CoA synthetase-like"/>
    <property type="match status" value="1"/>
</dbReference>
<dbReference type="Pfam" id="PF13193">
    <property type="entry name" value="AMP-binding_C"/>
    <property type="match status" value="1"/>
</dbReference>
<keyword evidence="6" id="KW-1185">Reference proteome</keyword>
<sequence length="562" mass="61040">MPVYSAFPDIDIPSKDIATFLLEKADARLGNTVSDGNKEQPLAIDAATGDSICLTETKLMAYSIAGALADRGFSFQFDPASFQPENVAVVFSSANIRFIAINLGVLMAGGVYTAVDPHSEAEALAQRLLDVQAKVVFVSLDLVPRLMEAIQLAHLDIPSANVFLIQGSQEPFTSISMLKPQKPCVLPMLSAEHLASKVALITFSSGTTGKPKGIMLSHRSIVSMYAVFGSAVAYRDTFAKHRSMSEQHKVLSAFPLWHIYGFALLCYQSLYSGNCVVQLRGFELKSFLQAIEQYKVDRLVAAPSMLHVLFTKTTKPDSNHLAIKDDPMYKFDISSIQTMSCGGAHMPPFKLEQCSKHLNIPIVSAYGQSETLAVFTCGQMAKDSPSAAGVLLSNSVAKVVDADDQETSNYGELCVYGPSLMKGYLCRGKGPMTKDGFFRTGDYAQLTADGCLFLRGRIDEIIYTCNGRIIPVDIENELAKHPAIEDAAVIGLGSKGNQQPIALLVLSPAATIESLNDIEQWLEQQLGVSIACREINTIPKSPAGKVLRHQLLKEYLPSLENI</sequence>
<dbReference type="Gene3D" id="3.30.300.30">
    <property type="match status" value="1"/>
</dbReference>
<proteinExistence type="inferred from homology"/>
<dbReference type="InterPro" id="IPR020845">
    <property type="entry name" value="AMP-binding_CS"/>
</dbReference>
<dbReference type="PROSITE" id="PS00455">
    <property type="entry name" value="AMP_BINDING"/>
    <property type="match status" value="1"/>
</dbReference>
<dbReference type="PANTHER" id="PTHR24096">
    <property type="entry name" value="LONG-CHAIN-FATTY-ACID--COA LIGASE"/>
    <property type="match status" value="1"/>
</dbReference>
<evidence type="ECO:0000259" key="3">
    <source>
        <dbReference type="Pfam" id="PF00501"/>
    </source>
</evidence>
<reference evidence="5" key="1">
    <citation type="submission" date="2022-07" db="EMBL/GenBank/DDBJ databases">
        <title>Phylogenomic reconstructions and comparative analyses of Kickxellomycotina fungi.</title>
        <authorList>
            <person name="Reynolds N.K."/>
            <person name="Stajich J.E."/>
            <person name="Barry K."/>
            <person name="Grigoriev I.V."/>
            <person name="Crous P."/>
            <person name="Smith M.E."/>
        </authorList>
    </citation>
    <scope>NUCLEOTIDE SEQUENCE</scope>
    <source>
        <strain evidence="5">NRRL 1566</strain>
    </source>
</reference>
<dbReference type="InterPro" id="IPR042099">
    <property type="entry name" value="ANL_N_sf"/>
</dbReference>
<evidence type="ECO:0000256" key="1">
    <source>
        <dbReference type="ARBA" id="ARBA00006432"/>
    </source>
</evidence>
<comment type="caution">
    <text evidence="5">The sequence shown here is derived from an EMBL/GenBank/DDBJ whole genome shotgun (WGS) entry which is preliminary data.</text>
</comment>
<dbReference type="InterPro" id="IPR045851">
    <property type="entry name" value="AMP-bd_C_sf"/>
</dbReference>
<dbReference type="Proteomes" id="UP001139887">
    <property type="component" value="Unassembled WGS sequence"/>
</dbReference>
<dbReference type="InterPro" id="IPR000873">
    <property type="entry name" value="AMP-dep_synth/lig_dom"/>
</dbReference>
<feature type="domain" description="AMP-binding enzyme C-terminal" evidence="4">
    <location>
        <begin position="474"/>
        <end position="545"/>
    </location>
</feature>
<organism evidence="5 6">
    <name type="scientific">Coemansia brasiliensis</name>
    <dbReference type="NCBI Taxonomy" id="2650707"/>
    <lineage>
        <taxon>Eukaryota</taxon>
        <taxon>Fungi</taxon>
        <taxon>Fungi incertae sedis</taxon>
        <taxon>Zoopagomycota</taxon>
        <taxon>Kickxellomycotina</taxon>
        <taxon>Kickxellomycetes</taxon>
        <taxon>Kickxellales</taxon>
        <taxon>Kickxellaceae</taxon>
        <taxon>Coemansia</taxon>
    </lineage>
</organism>
<name>A0A9W8M1R4_9FUNG</name>
<dbReference type="InterPro" id="IPR025110">
    <property type="entry name" value="AMP-bd_C"/>
</dbReference>
<dbReference type="OrthoDB" id="6509636at2759"/>